<dbReference type="Proteomes" id="UP001519667">
    <property type="component" value="Unassembled WGS sequence"/>
</dbReference>
<evidence type="ECO:0000256" key="1">
    <source>
        <dbReference type="SAM" id="Phobius"/>
    </source>
</evidence>
<gene>
    <name evidence="3" type="primary">tssL</name>
    <name evidence="3" type="ORF">J7302_24735</name>
</gene>
<reference evidence="3 4" key="1">
    <citation type="submission" date="2021-04" db="EMBL/GenBank/DDBJ databases">
        <title>Pseudomonas boanensis sp. nov., a bacterium isolated from river water used for household purposes in Boane District, Mozambique.</title>
        <authorList>
            <person name="Nicklasson M."/>
            <person name="Martin-Rodriguez A.J."/>
            <person name="Thorell K."/>
            <person name="Neves L."/>
            <person name="Mussagy A."/>
            <person name="Rydberg H.A."/>
            <person name="Hernroth B."/>
            <person name="Svensson-Stadler L."/>
            <person name="Sjoling A."/>
        </authorList>
    </citation>
    <scope>NUCLEOTIDE SEQUENCE [LARGE SCALE GENOMIC DNA]</scope>
    <source>
        <strain evidence="3 4">DB1</strain>
    </source>
</reference>
<keyword evidence="1" id="KW-0472">Membrane</keyword>
<proteinExistence type="predicted"/>
<feature type="transmembrane region" description="Helical" evidence="1">
    <location>
        <begin position="188"/>
        <end position="210"/>
    </location>
</feature>
<organism evidence="3 4">
    <name type="scientific">Metapseudomonas boanensis</name>
    <dbReference type="NCBI Taxonomy" id="2822138"/>
    <lineage>
        <taxon>Bacteria</taxon>
        <taxon>Pseudomonadati</taxon>
        <taxon>Pseudomonadota</taxon>
        <taxon>Gammaproteobacteria</taxon>
        <taxon>Pseudomonadales</taxon>
        <taxon>Pseudomonadaceae</taxon>
        <taxon>Metapseudomonas</taxon>
    </lineage>
</organism>
<dbReference type="RefSeq" id="WP_215381076.1">
    <property type="nucleotide sequence ID" value="NZ_JAGTIS010000025.1"/>
</dbReference>
<keyword evidence="1" id="KW-0812">Transmembrane</keyword>
<dbReference type="NCBIfam" id="NF038239">
    <property type="entry name" value="T6SS_TssL_short"/>
    <property type="match status" value="1"/>
</dbReference>
<dbReference type="NCBIfam" id="TIGR03349">
    <property type="entry name" value="IV_VI_DotU"/>
    <property type="match status" value="1"/>
</dbReference>
<comment type="caution">
    <text evidence="3">The sequence shown here is derived from an EMBL/GenBank/DDBJ whole genome shotgun (WGS) entry which is preliminary data.</text>
</comment>
<evidence type="ECO:0000313" key="4">
    <source>
        <dbReference type="Proteomes" id="UP001519667"/>
    </source>
</evidence>
<accession>A0ABS5XNN2</accession>
<sequence>MTPNTPRNQPSAVDIDALLQDSYLLVVSLREGAMARSGRDLWRHCCEQIEVLRQALKDAGMSQRNIDCISYAQCALLDETVLGYARDEAHADWAGEPLQAKFFNRHQAGEFLYEDMRDVLRDPAPNPQVLTAYHRVLMLGFKGRYSDLQDPEREELLRTLDAQVAPLAMCGLLISGTRRRRSVVLQRWLRSPAMQLLVAALLIVGTWWGLDQLLSRLVSSLLPGAA</sequence>
<dbReference type="InterPro" id="IPR017732">
    <property type="entry name" value="T4/T6SS_DotU"/>
</dbReference>
<dbReference type="Gene3D" id="1.25.40.590">
    <property type="entry name" value="Type IV / VI secretion system, DotU"/>
    <property type="match status" value="1"/>
</dbReference>
<feature type="domain" description="Type IV / VI secretion system DotU" evidence="2">
    <location>
        <begin position="15"/>
        <end position="211"/>
    </location>
</feature>
<dbReference type="PANTHER" id="PTHR38033">
    <property type="entry name" value="MEMBRANE PROTEIN-RELATED"/>
    <property type="match status" value="1"/>
</dbReference>
<keyword evidence="4" id="KW-1185">Reference proteome</keyword>
<name>A0ABS5XNN2_9GAMM</name>
<protein>
    <submittedName>
        <fullName evidence="3">Type VI secretion system protein TssL, short form</fullName>
    </submittedName>
</protein>
<dbReference type="EMBL" id="JAGTIS010000025">
    <property type="protein sequence ID" value="MBT8769319.1"/>
    <property type="molecule type" value="Genomic_DNA"/>
</dbReference>
<dbReference type="PANTHER" id="PTHR38033:SF1">
    <property type="entry name" value="DOTU FAMILY TYPE IV_VI SECRETION SYSTEM PROTEIN"/>
    <property type="match status" value="1"/>
</dbReference>
<evidence type="ECO:0000313" key="3">
    <source>
        <dbReference type="EMBL" id="MBT8769319.1"/>
    </source>
</evidence>
<keyword evidence="1" id="KW-1133">Transmembrane helix</keyword>
<dbReference type="Pfam" id="PF09850">
    <property type="entry name" value="DotU"/>
    <property type="match status" value="1"/>
</dbReference>
<dbReference type="InterPro" id="IPR038522">
    <property type="entry name" value="T4/T6SS_DotU_sf"/>
</dbReference>
<evidence type="ECO:0000259" key="2">
    <source>
        <dbReference type="Pfam" id="PF09850"/>
    </source>
</evidence>